<dbReference type="PROSITE" id="PS50044">
    <property type="entry name" value="SIGMA54_3"/>
    <property type="match status" value="1"/>
</dbReference>
<organism evidence="12 13">
    <name type="scientific">Aestuariibaculum marinum</name>
    <dbReference type="NCBI Taxonomy" id="2683592"/>
    <lineage>
        <taxon>Bacteria</taxon>
        <taxon>Pseudomonadati</taxon>
        <taxon>Bacteroidota</taxon>
        <taxon>Flavobacteriia</taxon>
        <taxon>Flavobacteriales</taxon>
        <taxon>Flavobacteriaceae</taxon>
    </lineage>
</organism>
<keyword evidence="2" id="KW-0240">DNA-directed RNA polymerase</keyword>
<dbReference type="PANTHER" id="PTHR32248:SF4">
    <property type="entry name" value="RNA POLYMERASE SIGMA-54 FACTOR"/>
    <property type="match status" value="1"/>
</dbReference>
<dbReference type="AlphaFoldDB" id="A0A8J6PYA2"/>
<evidence type="ECO:0000256" key="6">
    <source>
        <dbReference type="ARBA" id="ARBA00023082"/>
    </source>
</evidence>
<evidence type="ECO:0000256" key="9">
    <source>
        <dbReference type="SAM" id="MobiDB-lite"/>
    </source>
</evidence>
<keyword evidence="7" id="KW-0238">DNA-binding</keyword>
<dbReference type="InterPro" id="IPR007634">
    <property type="entry name" value="RNA_pol_sigma_54_DNA-bd"/>
</dbReference>
<dbReference type="GO" id="GO:0006352">
    <property type="term" value="P:DNA-templated transcription initiation"/>
    <property type="evidence" value="ECO:0007669"/>
    <property type="project" value="InterPro"/>
</dbReference>
<accession>A0A8J6PYA2</accession>
<dbReference type="PANTHER" id="PTHR32248">
    <property type="entry name" value="RNA POLYMERASE SIGMA-54 FACTOR"/>
    <property type="match status" value="1"/>
</dbReference>
<evidence type="ECO:0000256" key="7">
    <source>
        <dbReference type="ARBA" id="ARBA00023125"/>
    </source>
</evidence>
<keyword evidence="8" id="KW-0804">Transcription</keyword>
<dbReference type="GO" id="GO:0001216">
    <property type="term" value="F:DNA-binding transcription activator activity"/>
    <property type="evidence" value="ECO:0007669"/>
    <property type="project" value="InterPro"/>
</dbReference>
<dbReference type="GO" id="GO:0016779">
    <property type="term" value="F:nucleotidyltransferase activity"/>
    <property type="evidence" value="ECO:0007669"/>
    <property type="project" value="UniProtKB-KW"/>
</dbReference>
<dbReference type="GO" id="GO:0016987">
    <property type="term" value="F:sigma factor activity"/>
    <property type="evidence" value="ECO:0007669"/>
    <property type="project" value="UniProtKB-KW"/>
</dbReference>
<evidence type="ECO:0000256" key="8">
    <source>
        <dbReference type="ARBA" id="ARBA00023163"/>
    </source>
</evidence>
<proteinExistence type="inferred from homology"/>
<dbReference type="PIRSF" id="PIRSF000774">
    <property type="entry name" value="RpoN"/>
    <property type="match status" value="1"/>
</dbReference>
<keyword evidence="13" id="KW-1185">Reference proteome</keyword>
<feature type="compositionally biased region" description="Acidic residues" evidence="9">
    <location>
        <begin position="54"/>
        <end position="70"/>
    </location>
</feature>
<dbReference type="Gene3D" id="1.10.10.60">
    <property type="entry name" value="Homeodomain-like"/>
    <property type="match status" value="1"/>
</dbReference>
<dbReference type="InterPro" id="IPR000394">
    <property type="entry name" value="RNA_pol_sigma_54"/>
</dbReference>
<dbReference type="InterPro" id="IPR038709">
    <property type="entry name" value="RpoN_core-bd_sf"/>
</dbReference>
<feature type="domain" description="RNA polymerase sigma factor 54 DNA-binding" evidence="10">
    <location>
        <begin position="327"/>
        <end position="484"/>
    </location>
</feature>
<dbReference type="InterPro" id="IPR007046">
    <property type="entry name" value="RNA_pol_sigma_54_core-bd"/>
</dbReference>
<dbReference type="RefSeq" id="WP_188224094.1">
    <property type="nucleotide sequence ID" value="NZ_JACVXD010000007.1"/>
</dbReference>
<keyword evidence="6" id="KW-0731">Sigma factor</keyword>
<evidence type="ECO:0000256" key="4">
    <source>
        <dbReference type="ARBA" id="ARBA00022695"/>
    </source>
</evidence>
<dbReference type="Gene3D" id="1.10.10.1330">
    <property type="entry name" value="RNA polymerase sigma-54 factor, core-binding domain"/>
    <property type="match status" value="1"/>
</dbReference>
<comment type="caution">
    <text evidence="12">The sequence shown here is derived from an EMBL/GenBank/DDBJ whole genome shotgun (WGS) entry which is preliminary data.</text>
</comment>
<protein>
    <submittedName>
        <fullName evidence="12">RNA polymerase factor sigma-54</fullName>
    </submittedName>
</protein>
<keyword evidence="3" id="KW-0808">Transferase</keyword>
<feature type="domain" description="RNA polymerase sigma factor 54 core-binding" evidence="11">
    <location>
        <begin position="113"/>
        <end position="304"/>
    </location>
</feature>
<evidence type="ECO:0000256" key="2">
    <source>
        <dbReference type="ARBA" id="ARBA00022478"/>
    </source>
</evidence>
<keyword evidence="4" id="KW-0548">Nucleotidyltransferase</keyword>
<name>A0A8J6PYA2_9FLAO</name>
<dbReference type="Pfam" id="PF04552">
    <property type="entry name" value="Sigma54_DBD"/>
    <property type="match status" value="1"/>
</dbReference>
<evidence type="ECO:0000256" key="5">
    <source>
        <dbReference type="ARBA" id="ARBA00023015"/>
    </source>
</evidence>
<dbReference type="NCBIfam" id="TIGR02395">
    <property type="entry name" value="rpoN_sigma"/>
    <property type="match status" value="1"/>
</dbReference>
<reference evidence="12 13" key="1">
    <citation type="journal article" date="2018" name="J. Microbiol.">
        <title>Aestuariibaculum marinum sp. nov., a marine bacterium isolated from seawater in South Korea.</title>
        <authorList>
            <person name="Choi J."/>
            <person name="Lee D."/>
            <person name="Jang J.H."/>
            <person name="Cha S."/>
            <person name="Seo T."/>
        </authorList>
    </citation>
    <scope>NUCLEOTIDE SEQUENCE [LARGE SCALE GENOMIC DNA]</scope>
    <source>
        <strain evidence="12 13">IP7</strain>
    </source>
</reference>
<keyword evidence="5" id="KW-0805">Transcription regulation</keyword>
<evidence type="ECO:0000313" key="12">
    <source>
        <dbReference type="EMBL" id="MBD0824797.1"/>
    </source>
</evidence>
<dbReference type="GO" id="GO:0000428">
    <property type="term" value="C:DNA-directed RNA polymerase complex"/>
    <property type="evidence" value="ECO:0007669"/>
    <property type="project" value="UniProtKB-KW"/>
</dbReference>
<comment type="similarity">
    <text evidence="1">Belongs to the sigma-54 factor family.</text>
</comment>
<dbReference type="PROSITE" id="PS00718">
    <property type="entry name" value="SIGMA54_2"/>
    <property type="match status" value="1"/>
</dbReference>
<evidence type="ECO:0000256" key="1">
    <source>
        <dbReference type="ARBA" id="ARBA00008798"/>
    </source>
</evidence>
<evidence type="ECO:0000259" key="11">
    <source>
        <dbReference type="Pfam" id="PF04963"/>
    </source>
</evidence>
<dbReference type="PRINTS" id="PR00045">
    <property type="entry name" value="SIGMA54FCT"/>
</dbReference>
<dbReference type="Proteomes" id="UP000621516">
    <property type="component" value="Unassembled WGS sequence"/>
</dbReference>
<gene>
    <name evidence="12" type="primary">rpoN</name>
    <name evidence="12" type="ORF">ICJ85_12300</name>
</gene>
<feature type="compositionally biased region" description="Acidic residues" evidence="9">
    <location>
        <begin position="79"/>
        <end position="90"/>
    </location>
</feature>
<evidence type="ECO:0000256" key="3">
    <source>
        <dbReference type="ARBA" id="ARBA00022679"/>
    </source>
</evidence>
<sequence length="486" mass="55993">MLKQHLQFKLSQKLSPQQIQLMKLIQLPTQAFEQRVKQELEENPALDSGKDSGDNDFENDFDNSNDEYNDNETIGNDEINVDEYLSDDEIPDYRMQANNYSSDDEEKSMPYAAGMSFTQHLINQLNTYRLDDEERDIAEFLVGSVDESGYIRRSLSDIMDDLAFTQNVYTSEEKINSVLKIVHQLDPAGVGARNLQECLSIQLHRKDKTPDTELAIDIIDNAFEQFTKKHYNKLLQKFDVTELQLKDAIHEIEHLNPKPGGSYAGNNRIVEHVVPDFAIRIVDGELELTLNGRNAPELHVSRGYNDMLKGYKESKEKSKSQKDAVLFIKQKLDAAKWFIEAIKQRQQTLFVTMSAIMHYQEEYFLTGDERTLKPMILKDIADEINMDVSTVSRVANSKYVDTPYGTKLIKDFFSEAMKNDQGEDVSTREIKKILETVIEEENKKKPLTDENLASILKEKGYPIARRTVAKYREQLDIPVARLRKKI</sequence>
<feature type="region of interest" description="Disordered" evidence="9">
    <location>
        <begin position="42"/>
        <end position="90"/>
    </location>
</feature>
<evidence type="ECO:0000259" key="10">
    <source>
        <dbReference type="Pfam" id="PF04552"/>
    </source>
</evidence>
<dbReference type="Pfam" id="PF00309">
    <property type="entry name" value="Sigma54_AID"/>
    <property type="match status" value="1"/>
</dbReference>
<evidence type="ECO:0000313" key="13">
    <source>
        <dbReference type="Proteomes" id="UP000621516"/>
    </source>
</evidence>
<dbReference type="Pfam" id="PF04963">
    <property type="entry name" value="Sigma54_CBD"/>
    <property type="match status" value="1"/>
</dbReference>
<dbReference type="GO" id="GO:0003677">
    <property type="term" value="F:DNA binding"/>
    <property type="evidence" value="ECO:0007669"/>
    <property type="project" value="UniProtKB-KW"/>
</dbReference>
<dbReference type="EMBL" id="JACVXD010000007">
    <property type="protein sequence ID" value="MBD0824797.1"/>
    <property type="molecule type" value="Genomic_DNA"/>
</dbReference>